<feature type="region of interest" description="Disordered" evidence="1">
    <location>
        <begin position="1012"/>
        <end position="1031"/>
    </location>
</feature>
<proteinExistence type="predicted"/>
<feature type="compositionally biased region" description="Basic and acidic residues" evidence="1">
    <location>
        <begin position="768"/>
        <end position="781"/>
    </location>
</feature>
<dbReference type="OrthoDB" id="5563016at2759"/>
<dbReference type="EMBL" id="PKFO01000005">
    <property type="protein sequence ID" value="PVH21331.1"/>
    <property type="molecule type" value="Genomic_DNA"/>
</dbReference>
<accession>A0A2V1AWT8</accession>
<evidence type="ECO:0000313" key="2">
    <source>
        <dbReference type="EMBL" id="PVH21331.1"/>
    </source>
</evidence>
<feature type="region of interest" description="Disordered" evidence="1">
    <location>
        <begin position="205"/>
        <end position="231"/>
    </location>
</feature>
<name>A0A2V1AWT8_9ASCO</name>
<feature type="compositionally biased region" description="Polar residues" evidence="1">
    <location>
        <begin position="205"/>
        <end position="214"/>
    </location>
</feature>
<feature type="compositionally biased region" description="Basic and acidic residues" evidence="1">
    <location>
        <begin position="622"/>
        <end position="652"/>
    </location>
</feature>
<feature type="compositionally biased region" description="Basic and acidic residues" evidence="1">
    <location>
        <begin position="673"/>
        <end position="684"/>
    </location>
</feature>
<feature type="region of interest" description="Disordered" evidence="1">
    <location>
        <begin position="622"/>
        <end position="847"/>
    </location>
</feature>
<feature type="region of interest" description="Disordered" evidence="1">
    <location>
        <begin position="1052"/>
        <end position="1145"/>
    </location>
</feature>
<feature type="compositionally biased region" description="Basic and acidic residues" evidence="1">
    <location>
        <begin position="314"/>
        <end position="332"/>
    </location>
</feature>
<feature type="compositionally biased region" description="Basic and acidic residues" evidence="1">
    <location>
        <begin position="734"/>
        <end position="760"/>
    </location>
</feature>
<dbReference type="GeneID" id="37005638"/>
<feature type="compositionally biased region" description="Polar residues" evidence="1">
    <location>
        <begin position="359"/>
        <end position="390"/>
    </location>
</feature>
<feature type="compositionally biased region" description="Basic and acidic residues" evidence="1">
    <location>
        <begin position="1084"/>
        <end position="1101"/>
    </location>
</feature>
<feature type="compositionally biased region" description="Basic and acidic residues" evidence="1">
    <location>
        <begin position="711"/>
        <end position="721"/>
    </location>
</feature>
<feature type="compositionally biased region" description="Polar residues" evidence="1">
    <location>
        <begin position="447"/>
        <end position="493"/>
    </location>
</feature>
<feature type="region of interest" description="Disordered" evidence="1">
    <location>
        <begin position="271"/>
        <end position="595"/>
    </location>
</feature>
<reference evidence="2 3" key="1">
    <citation type="submission" date="2017-12" db="EMBL/GenBank/DDBJ databases">
        <title>Genome Sequence of a Multidrug-Resistant Candida haemulonii Isolate from a Patient with Chronic Leg Ulcers in Israel.</title>
        <authorList>
            <person name="Chow N.A."/>
            <person name="Gade L."/>
            <person name="Batra D."/>
            <person name="Rowe L.A."/>
            <person name="Ben-Ami R."/>
            <person name="Loparev V.N."/>
            <person name="Litvintseva A.P."/>
        </authorList>
    </citation>
    <scope>NUCLEOTIDE SEQUENCE [LARGE SCALE GENOMIC DNA]</scope>
    <source>
        <strain evidence="2 3">B11899</strain>
    </source>
</reference>
<feature type="compositionally biased region" description="Low complexity" evidence="1">
    <location>
        <begin position="498"/>
        <end position="516"/>
    </location>
</feature>
<feature type="compositionally biased region" description="Basic and acidic residues" evidence="1">
    <location>
        <begin position="401"/>
        <end position="414"/>
    </location>
</feature>
<feature type="compositionally biased region" description="Acidic residues" evidence="1">
    <location>
        <begin position="1102"/>
        <end position="1115"/>
    </location>
</feature>
<feature type="compositionally biased region" description="Low complexity" evidence="1">
    <location>
        <begin position="415"/>
        <end position="428"/>
    </location>
</feature>
<feature type="compositionally biased region" description="Polar residues" evidence="1">
    <location>
        <begin position="1"/>
        <end position="13"/>
    </location>
</feature>
<feature type="region of interest" description="Disordered" evidence="1">
    <location>
        <begin position="921"/>
        <end position="977"/>
    </location>
</feature>
<feature type="compositionally biased region" description="Basic residues" evidence="1">
    <location>
        <begin position="83"/>
        <end position="95"/>
    </location>
</feature>
<gene>
    <name evidence="2" type="ORF">CXQ85_000305</name>
</gene>
<feature type="compositionally biased region" description="Polar residues" evidence="1">
    <location>
        <begin position="884"/>
        <end position="907"/>
    </location>
</feature>
<feature type="compositionally biased region" description="Basic and acidic residues" evidence="1">
    <location>
        <begin position="32"/>
        <end position="44"/>
    </location>
</feature>
<feature type="compositionally biased region" description="Low complexity" evidence="1">
    <location>
        <begin position="966"/>
        <end position="975"/>
    </location>
</feature>
<dbReference type="STRING" id="45357.A0A2V1AWT8"/>
<organism evidence="2 3">
    <name type="scientific">Candidozyma haemuli</name>
    <dbReference type="NCBI Taxonomy" id="45357"/>
    <lineage>
        <taxon>Eukaryota</taxon>
        <taxon>Fungi</taxon>
        <taxon>Dikarya</taxon>
        <taxon>Ascomycota</taxon>
        <taxon>Saccharomycotina</taxon>
        <taxon>Pichiomycetes</taxon>
        <taxon>Metschnikowiaceae</taxon>
        <taxon>Candidozyma</taxon>
    </lineage>
</organism>
<feature type="compositionally biased region" description="Low complexity" evidence="1">
    <location>
        <begin position="271"/>
        <end position="304"/>
    </location>
</feature>
<feature type="compositionally biased region" description="Low complexity" evidence="1">
    <location>
        <begin position="127"/>
        <end position="167"/>
    </location>
</feature>
<feature type="region of interest" description="Disordered" evidence="1">
    <location>
        <begin position="1"/>
        <end position="114"/>
    </location>
</feature>
<dbReference type="Proteomes" id="UP000244309">
    <property type="component" value="Unassembled WGS sequence"/>
</dbReference>
<dbReference type="RefSeq" id="XP_025342271.1">
    <property type="nucleotide sequence ID" value="XM_025484056.1"/>
</dbReference>
<feature type="compositionally biased region" description="Polar residues" evidence="1">
    <location>
        <begin position="558"/>
        <end position="583"/>
    </location>
</feature>
<feature type="compositionally biased region" description="Basic and acidic residues" evidence="1">
    <location>
        <begin position="924"/>
        <end position="940"/>
    </location>
</feature>
<keyword evidence="3" id="KW-1185">Reference proteome</keyword>
<comment type="caution">
    <text evidence="2">The sequence shown here is derived from an EMBL/GenBank/DDBJ whole genome shotgun (WGS) entry which is preliminary data.</text>
</comment>
<feature type="region of interest" description="Disordered" evidence="1">
    <location>
        <begin position="127"/>
        <end position="180"/>
    </location>
</feature>
<protein>
    <submittedName>
        <fullName evidence="2">Uncharacterized protein</fullName>
    </submittedName>
</protein>
<evidence type="ECO:0000256" key="1">
    <source>
        <dbReference type="SAM" id="MobiDB-lite"/>
    </source>
</evidence>
<dbReference type="VEuPathDB" id="FungiDB:CXQ85_000305"/>
<sequence>MHRSGSFSSQQSHHPPRSALARSAATEDLFSVEDRVARKPKQDNHGQFYFPNGEVFRPRNTPSRRHRPSKIHPPDAAAPPASPHHHHNHHNHPNHQHVSPVAGPSSSYNPIPGVPYNTGGTFNAVPGGFNPGFPGQGARSAAPRSNSLASNSSARSTVSTATTNSAAPYMTRSHSFHNLKAKSRSDLAQSLRNNRVDTNINISNFSAPSSTVPSPQVAARPHFQPPAAHSYNAVPSGPAFLHARSHSLSNNKYPENSTNIVKSESSLYTSSSFTDASSRGRQSASSDSKNSSLSSYNLNRSSSNTPQTSVTTSENHDSKETDSKENDPEPDHVLPTCSSLESIREGAAKASDYIADSCPNPQANTTNVKTSDSESSLEIERSSTPSSFTSAEYGDASGEVLPEKRQLSVHEETHSGNGSSAPNSPPASESITSSPPPGSKMPSSTTEAELSQVENDTASLSNSTHSASCDRTVFTTPTSGNTESAATSISQNYEKGESSPTISSSSSATAPFPTQSNKHYKSMLLDDDADSGSKAPITPDAEISGSDSGDADLKHHSSIQTSLQDSTVTISQNMNNSSETLGNKTRPKPATIDTNRAVNLDEEVFTPCSEYSFAAGEEKLICKSKDDPSDSETHEEKAPTNEAPPIKREKTDASISNILDAYSEEPVQGCDSAVHKLESHDAQDSQHSYEPQEPLESENTESENVPNAETDETRPIEKPLDSSKLTDGSLPDVPEARQTTDKHSVSTEEHSFESSPEKPLPEASSGKSNDDTLHESPKSDVEIPSEPKGVESTPEGSTETASIEDAPDGEGVPMASELTKRPPPLSLEQSPVKNLVAKDESENNNSLIRNRLSMLNVVNVDFDKSLPTTPDNMKFTVAMPDSVSPASKKSLSPQKPQLQRNNSMSKSFSINNFKKVFGRFGNDAPEKSSSESISSKKESFGSKLLKKKSSFSADSGKGVLGSEANSSSTSLSTTQKKGKRKFFKTLKFIPGAKQEEVTSPVYSVRAKVPSPVLDTFPEESPALNPYRLPDFETEEDGFSDLLLKFDEVEKEIELEDEQSRNKPKANAFFMRDDELTKAQIADQQRNDNHNSDDSLPEKFEESTDDSAEQTEEPEDVPEREIPWSPGYDEYASGVFTPETDEGPKRVQSLKLDKNELQDMLEKKAHSNHFIKHVRQMRDMDSVEIVVEAFNPNEKVEENAESPKEMNSILRDASLNNGTPGKAVKFSSKVSISETYPSYVYRRYNKSVTQYYLTETGEVNKIKNELNAYKCYEMLVHEKSQNNTQFFY</sequence>
<evidence type="ECO:0000313" key="3">
    <source>
        <dbReference type="Proteomes" id="UP000244309"/>
    </source>
</evidence>
<feature type="region of interest" description="Disordered" evidence="1">
    <location>
        <begin position="865"/>
        <end position="907"/>
    </location>
</feature>